<organism evidence="1 2">
    <name type="scientific">Holothuria leucospilota</name>
    <name type="common">Black long sea cucumber</name>
    <name type="synonym">Mertensiothuria leucospilota</name>
    <dbReference type="NCBI Taxonomy" id="206669"/>
    <lineage>
        <taxon>Eukaryota</taxon>
        <taxon>Metazoa</taxon>
        <taxon>Echinodermata</taxon>
        <taxon>Eleutherozoa</taxon>
        <taxon>Echinozoa</taxon>
        <taxon>Holothuroidea</taxon>
        <taxon>Aspidochirotacea</taxon>
        <taxon>Aspidochirotida</taxon>
        <taxon>Holothuriidae</taxon>
        <taxon>Holothuria</taxon>
    </lineage>
</organism>
<sequence length="274" mass="31461">MSDNSADSAYRSFLDIFRHCFDRCCPYYSVKNNLNRTKSPWLSIGVLKSIQRKNKFFKKFKINPTPSNKNAYSWYRNVLTDIIRMAKKMYYYDIIDSNKNNSTKLWKILNDILNKKSMVHSNKLFMCEDCLSNDRFHIANNFNNYFASAAHSLANNLPSVNVNPLSFIPQNAQASFFMFSTCVEELSAIVIKMKKGKSCGFDEINCDLLKQNFHVIVTPLIHIINLSFASGIFPSELKIAKSIPLFKSGDAQTLSNYRPISILPSISKIVERIE</sequence>
<evidence type="ECO:0000313" key="2">
    <source>
        <dbReference type="Proteomes" id="UP001152320"/>
    </source>
</evidence>
<dbReference type="Proteomes" id="UP001152320">
    <property type="component" value="Chromosome 12"/>
</dbReference>
<name>A0A9Q1BSY7_HOLLE</name>
<comment type="caution">
    <text evidence="1">The sequence shown here is derived from an EMBL/GenBank/DDBJ whole genome shotgun (WGS) entry which is preliminary data.</text>
</comment>
<dbReference type="PANTHER" id="PTHR47510">
    <property type="entry name" value="REVERSE TRANSCRIPTASE DOMAIN-CONTAINING PROTEIN"/>
    <property type="match status" value="1"/>
</dbReference>
<evidence type="ECO:0000313" key="1">
    <source>
        <dbReference type="EMBL" id="KAJ8032598.1"/>
    </source>
</evidence>
<dbReference type="GO" id="GO:0003964">
    <property type="term" value="F:RNA-directed DNA polymerase activity"/>
    <property type="evidence" value="ECO:0007669"/>
    <property type="project" value="UniProtKB-KW"/>
</dbReference>
<keyword evidence="1" id="KW-0548">Nucleotidyltransferase</keyword>
<dbReference type="OrthoDB" id="414730at2759"/>
<keyword evidence="1" id="KW-0808">Transferase</keyword>
<keyword evidence="1" id="KW-0695">RNA-directed DNA polymerase</keyword>
<dbReference type="EMBL" id="JAIZAY010000012">
    <property type="protein sequence ID" value="KAJ8032598.1"/>
    <property type="molecule type" value="Genomic_DNA"/>
</dbReference>
<protein>
    <submittedName>
        <fullName evidence="1">RNA-directed DNA polymerase from mobile element jockey</fullName>
    </submittedName>
</protein>
<keyword evidence="2" id="KW-1185">Reference proteome</keyword>
<accession>A0A9Q1BSY7</accession>
<gene>
    <name evidence="1" type="ORF">HOLleu_26160</name>
</gene>
<dbReference type="PANTHER" id="PTHR47510:SF3">
    <property type="entry name" value="ENDO_EXONUCLEASE_PHOSPHATASE DOMAIN-CONTAINING PROTEIN"/>
    <property type="match status" value="1"/>
</dbReference>
<proteinExistence type="predicted"/>
<reference evidence="1" key="1">
    <citation type="submission" date="2021-10" db="EMBL/GenBank/DDBJ databases">
        <title>Tropical sea cucumber genome reveals ecological adaptation and Cuvierian tubules defense mechanism.</title>
        <authorList>
            <person name="Chen T."/>
        </authorList>
    </citation>
    <scope>NUCLEOTIDE SEQUENCE</scope>
    <source>
        <strain evidence="1">Nanhai2018</strain>
        <tissue evidence="1">Muscle</tissue>
    </source>
</reference>
<dbReference type="AlphaFoldDB" id="A0A9Q1BSY7"/>